<dbReference type="PANTHER" id="PTHR42282:SF1">
    <property type="entry name" value="PANTOATE KINASE"/>
    <property type="match status" value="1"/>
</dbReference>
<accession>A0A1N6X4T2</accession>
<dbReference type="InterPro" id="IPR020568">
    <property type="entry name" value="Ribosomal_Su5_D2-typ_SF"/>
</dbReference>
<dbReference type="Gene3D" id="3.30.230.10">
    <property type="match status" value="1"/>
</dbReference>
<dbReference type="GO" id="GO:0005524">
    <property type="term" value="F:ATP binding"/>
    <property type="evidence" value="ECO:0007669"/>
    <property type="project" value="UniProtKB-KW"/>
</dbReference>
<dbReference type="InterPro" id="IPR012043">
    <property type="entry name" value="PoK"/>
</dbReference>
<dbReference type="GO" id="GO:0015937">
    <property type="term" value="P:coenzyme A biosynthetic process"/>
    <property type="evidence" value="ECO:0007669"/>
    <property type="project" value="UniProtKB-UniRule"/>
</dbReference>
<evidence type="ECO:0000313" key="3">
    <source>
        <dbReference type="EMBL" id="SIQ97348.1"/>
    </source>
</evidence>
<keyword evidence="1" id="KW-0808">Transferase</keyword>
<evidence type="ECO:0000256" key="1">
    <source>
        <dbReference type="HAMAP-Rule" id="MF_02223"/>
    </source>
</evidence>
<sequence>MYCLFVYFYSCSAVSGLKTDFCVLVSMKAFAPGSVTAVFAPTESGDESRGASMAIEDGIVANVQTAGETEIVLDGEATDFEPVEGVLAELGVSARVELDAAIPIGCGFGASGAATLATAISANEVFELGHSQDKLVGFSHVAEVEAGTGLGDVFIQSAGGLLMDGGSGRKRWEPTDAVEYVSFGGMSTSDALGDEELMARVRTVGGRTLRSFPDEPSLERVIRDSWAFARELELPTGRVEAAVREVESEGGVASMAMLGETVFAVGVDDIFPNRTNVSHHGSQLL</sequence>
<comment type="similarity">
    <text evidence="1">Belongs to the GHMP kinase family. PoK subfamily.</text>
</comment>
<dbReference type="SUPFAM" id="SSF54211">
    <property type="entry name" value="Ribosomal protein S5 domain 2-like"/>
    <property type="match status" value="1"/>
</dbReference>
<comment type="function">
    <text evidence="1">Phosphorylates (R)-pantoate to form (R)-4-phosphopantoate in the CoA biosynthesis pathway.</text>
</comment>
<name>A0A1N6X4T2_9EURY</name>
<dbReference type="InterPro" id="IPR014721">
    <property type="entry name" value="Ribsml_uS5_D2-typ_fold_subgr"/>
</dbReference>
<evidence type="ECO:0000259" key="2">
    <source>
        <dbReference type="Pfam" id="PF00288"/>
    </source>
</evidence>
<dbReference type="Pfam" id="PF00288">
    <property type="entry name" value="GHMP_kinases_N"/>
    <property type="match status" value="1"/>
</dbReference>
<reference evidence="4" key="1">
    <citation type="submission" date="2017-01" db="EMBL/GenBank/DDBJ databases">
        <authorList>
            <person name="Varghese N."/>
            <person name="Submissions S."/>
        </authorList>
    </citation>
    <scope>NUCLEOTIDE SEQUENCE [LARGE SCALE GENOMIC DNA]</scope>
    <source>
        <strain evidence="4">CGMCC 1.7737</strain>
    </source>
</reference>
<keyword evidence="4" id="KW-1185">Reference proteome</keyword>
<comment type="pathway">
    <text evidence="1">Cofactor biosynthesis; coenzyme A biosynthesis.</text>
</comment>
<comment type="catalytic activity">
    <reaction evidence="1">
        <text>(R)-pantoate + ATP = (R)-4-phosphopantoate + ADP + H(+)</text>
        <dbReference type="Rhea" id="RHEA:28246"/>
        <dbReference type="ChEBI" id="CHEBI:15378"/>
        <dbReference type="ChEBI" id="CHEBI:15980"/>
        <dbReference type="ChEBI" id="CHEBI:30616"/>
        <dbReference type="ChEBI" id="CHEBI:61294"/>
        <dbReference type="ChEBI" id="CHEBI:456216"/>
        <dbReference type="EC" id="2.7.1.169"/>
    </reaction>
</comment>
<proteinExistence type="inferred from homology"/>
<dbReference type="InterPro" id="IPR006204">
    <property type="entry name" value="GHMP_kinase_N_dom"/>
</dbReference>
<dbReference type="GO" id="GO:0016301">
    <property type="term" value="F:kinase activity"/>
    <property type="evidence" value="ECO:0007669"/>
    <property type="project" value="UniProtKB-UniRule"/>
</dbReference>
<dbReference type="AlphaFoldDB" id="A0A1N6X4T2"/>
<evidence type="ECO:0000313" key="4">
    <source>
        <dbReference type="Proteomes" id="UP000186914"/>
    </source>
</evidence>
<feature type="domain" description="GHMP kinase N-terminal" evidence="2">
    <location>
        <begin position="88"/>
        <end position="160"/>
    </location>
</feature>
<keyword evidence="1" id="KW-0173">Coenzyme A biosynthesis</keyword>
<dbReference type="EC" id="2.7.1.169" evidence="1"/>
<protein>
    <recommendedName>
        <fullName evidence="1">Pantoate kinase</fullName>
        <shortName evidence="1">PoK</shortName>
        <ecNumber evidence="1">2.7.1.169</ecNumber>
    </recommendedName>
</protein>
<dbReference type="HAMAP" id="MF_02223">
    <property type="entry name" value="Pantoate_kinase"/>
    <property type="match status" value="1"/>
</dbReference>
<keyword evidence="1" id="KW-0067">ATP-binding</keyword>
<organism evidence="3 4">
    <name type="scientific">Haladaptatus litoreus</name>
    <dbReference type="NCBI Taxonomy" id="553468"/>
    <lineage>
        <taxon>Archaea</taxon>
        <taxon>Methanobacteriati</taxon>
        <taxon>Methanobacteriota</taxon>
        <taxon>Stenosarchaea group</taxon>
        <taxon>Halobacteria</taxon>
        <taxon>Halobacteriales</taxon>
        <taxon>Haladaptataceae</taxon>
        <taxon>Haladaptatus</taxon>
    </lineage>
</organism>
<dbReference type="PIRSF" id="PIRSF016896">
    <property type="entry name" value="GHMP_arc_MJ0969"/>
    <property type="match status" value="1"/>
</dbReference>
<keyword evidence="1" id="KW-0547">Nucleotide-binding</keyword>
<gene>
    <name evidence="3" type="ORF">SAMN05421858_0985</name>
</gene>
<dbReference type="EMBL" id="FTNO01000001">
    <property type="protein sequence ID" value="SIQ97348.1"/>
    <property type="molecule type" value="Genomic_DNA"/>
</dbReference>
<dbReference type="PANTHER" id="PTHR42282">
    <property type="entry name" value="PANTOATE KINASE-RELATED"/>
    <property type="match status" value="1"/>
</dbReference>
<dbReference type="Proteomes" id="UP000186914">
    <property type="component" value="Unassembled WGS sequence"/>
</dbReference>
<dbReference type="UniPathway" id="UPA00241"/>
<keyword evidence="1 3" id="KW-0418">Kinase</keyword>